<name>A0A5B7G1G8_PORTR</name>
<comment type="caution">
    <text evidence="2">The sequence shown here is derived from an EMBL/GenBank/DDBJ whole genome shotgun (WGS) entry which is preliminary data.</text>
</comment>
<feature type="region of interest" description="Disordered" evidence="1">
    <location>
        <begin position="41"/>
        <end position="65"/>
    </location>
</feature>
<keyword evidence="3" id="KW-1185">Reference proteome</keyword>
<protein>
    <submittedName>
        <fullName evidence="2">Uncharacterized protein</fullName>
    </submittedName>
</protein>
<dbReference type="Proteomes" id="UP000324222">
    <property type="component" value="Unassembled WGS sequence"/>
</dbReference>
<evidence type="ECO:0000313" key="3">
    <source>
        <dbReference type="Proteomes" id="UP000324222"/>
    </source>
</evidence>
<reference evidence="2 3" key="1">
    <citation type="submission" date="2019-05" db="EMBL/GenBank/DDBJ databases">
        <title>Another draft genome of Portunus trituberculatus and its Hox gene families provides insights of decapod evolution.</title>
        <authorList>
            <person name="Jeong J.-H."/>
            <person name="Song I."/>
            <person name="Kim S."/>
            <person name="Choi T."/>
            <person name="Kim D."/>
            <person name="Ryu S."/>
            <person name="Kim W."/>
        </authorList>
    </citation>
    <scope>NUCLEOTIDE SEQUENCE [LARGE SCALE GENOMIC DNA]</scope>
    <source>
        <tissue evidence="2">Muscle</tissue>
    </source>
</reference>
<dbReference type="EMBL" id="VSRR010011954">
    <property type="protein sequence ID" value="MPC53880.1"/>
    <property type="molecule type" value="Genomic_DNA"/>
</dbReference>
<accession>A0A5B7G1G8</accession>
<proteinExistence type="predicted"/>
<gene>
    <name evidence="2" type="ORF">E2C01_047783</name>
</gene>
<dbReference type="AlphaFoldDB" id="A0A5B7G1G8"/>
<evidence type="ECO:0000313" key="2">
    <source>
        <dbReference type="EMBL" id="MPC53880.1"/>
    </source>
</evidence>
<evidence type="ECO:0000256" key="1">
    <source>
        <dbReference type="SAM" id="MobiDB-lite"/>
    </source>
</evidence>
<organism evidence="2 3">
    <name type="scientific">Portunus trituberculatus</name>
    <name type="common">Swimming crab</name>
    <name type="synonym">Neptunus trituberculatus</name>
    <dbReference type="NCBI Taxonomy" id="210409"/>
    <lineage>
        <taxon>Eukaryota</taxon>
        <taxon>Metazoa</taxon>
        <taxon>Ecdysozoa</taxon>
        <taxon>Arthropoda</taxon>
        <taxon>Crustacea</taxon>
        <taxon>Multicrustacea</taxon>
        <taxon>Malacostraca</taxon>
        <taxon>Eumalacostraca</taxon>
        <taxon>Eucarida</taxon>
        <taxon>Decapoda</taxon>
        <taxon>Pleocyemata</taxon>
        <taxon>Brachyura</taxon>
        <taxon>Eubrachyura</taxon>
        <taxon>Portunoidea</taxon>
        <taxon>Portunidae</taxon>
        <taxon>Portuninae</taxon>
        <taxon>Portunus</taxon>
    </lineage>
</organism>
<sequence length="65" mass="7231">MDRDGHTPFKNGFLMGRELWNSIVVDEVEVEEAEIQYPLMSSKRAQSGGAGGMTSSMSPPRHSQY</sequence>